<accession>A0AA40AHW2</accession>
<keyword evidence="3" id="KW-1185">Reference proteome</keyword>
<dbReference type="AlphaFoldDB" id="A0AA40AHW2"/>
<dbReference type="GO" id="GO:0051017">
    <property type="term" value="P:actin filament bundle assembly"/>
    <property type="evidence" value="ECO:0007669"/>
    <property type="project" value="TreeGrafter"/>
</dbReference>
<dbReference type="GO" id="GO:0043332">
    <property type="term" value="C:mating projection tip"/>
    <property type="evidence" value="ECO:0007669"/>
    <property type="project" value="TreeGrafter"/>
</dbReference>
<dbReference type="InterPro" id="IPR051661">
    <property type="entry name" value="Actin_filament_regulator"/>
</dbReference>
<dbReference type="GO" id="GO:0032153">
    <property type="term" value="C:cell division site"/>
    <property type="evidence" value="ECO:0007669"/>
    <property type="project" value="TreeGrafter"/>
</dbReference>
<protein>
    <recommendedName>
        <fullName evidence="1">Formin GTPase-binding domain-containing protein</fullName>
    </recommendedName>
</protein>
<proteinExistence type="predicted"/>
<name>A0AA40AHW2_9PEZI</name>
<comment type="caution">
    <text evidence="2">The sequence shown here is derived from an EMBL/GenBank/DDBJ whole genome shotgun (WGS) entry which is preliminary data.</text>
</comment>
<reference evidence="2" key="1">
    <citation type="submission" date="2023-06" db="EMBL/GenBank/DDBJ databases">
        <title>Genome-scale phylogeny and comparative genomics of the fungal order Sordariales.</title>
        <authorList>
            <consortium name="Lawrence Berkeley National Laboratory"/>
            <person name="Hensen N."/>
            <person name="Bonometti L."/>
            <person name="Westerberg I."/>
            <person name="Brannstrom I.O."/>
            <person name="Guillou S."/>
            <person name="Cros-Aarteil S."/>
            <person name="Calhoun S."/>
            <person name="Haridas S."/>
            <person name="Kuo A."/>
            <person name="Mondo S."/>
            <person name="Pangilinan J."/>
            <person name="Riley R."/>
            <person name="Labutti K."/>
            <person name="Andreopoulos B."/>
            <person name="Lipzen A."/>
            <person name="Chen C."/>
            <person name="Yanf M."/>
            <person name="Daum C."/>
            <person name="Ng V."/>
            <person name="Clum A."/>
            <person name="Steindorff A."/>
            <person name="Ohm R."/>
            <person name="Martin F."/>
            <person name="Silar P."/>
            <person name="Natvig D."/>
            <person name="Lalanne C."/>
            <person name="Gautier V."/>
            <person name="Ament-Velasquez S.L."/>
            <person name="Kruys A."/>
            <person name="Hutchinson M.I."/>
            <person name="Powell A.J."/>
            <person name="Barry K."/>
            <person name="Miller A.N."/>
            <person name="Grigoriev I.V."/>
            <person name="Debuchy R."/>
            <person name="Gladieux P."/>
            <person name="Thoren M.H."/>
            <person name="Johannesson H."/>
        </authorList>
    </citation>
    <scope>NUCLEOTIDE SEQUENCE</scope>
    <source>
        <strain evidence="2">SMH4607-1</strain>
    </source>
</reference>
<dbReference type="GO" id="GO:1903475">
    <property type="term" value="P:mitotic actomyosin contractile ring assembly"/>
    <property type="evidence" value="ECO:0007669"/>
    <property type="project" value="TreeGrafter"/>
</dbReference>
<gene>
    <name evidence="2" type="ORF">B0H67DRAFT_582474</name>
</gene>
<dbReference type="SUPFAM" id="SSF48371">
    <property type="entry name" value="ARM repeat"/>
    <property type="match status" value="1"/>
</dbReference>
<dbReference type="InterPro" id="IPR010473">
    <property type="entry name" value="GTPase-bd"/>
</dbReference>
<dbReference type="GO" id="GO:0003779">
    <property type="term" value="F:actin binding"/>
    <property type="evidence" value="ECO:0007669"/>
    <property type="project" value="InterPro"/>
</dbReference>
<evidence type="ECO:0000313" key="3">
    <source>
        <dbReference type="Proteomes" id="UP001172102"/>
    </source>
</evidence>
<dbReference type="InterPro" id="IPR016024">
    <property type="entry name" value="ARM-type_fold"/>
</dbReference>
<dbReference type="Proteomes" id="UP001172102">
    <property type="component" value="Unassembled WGS sequence"/>
</dbReference>
<dbReference type="GO" id="GO:0051016">
    <property type="term" value="P:barbed-end actin filament capping"/>
    <property type="evidence" value="ECO:0007669"/>
    <property type="project" value="TreeGrafter"/>
</dbReference>
<organism evidence="2 3">
    <name type="scientific">Lasiosphaeris hirsuta</name>
    <dbReference type="NCBI Taxonomy" id="260670"/>
    <lineage>
        <taxon>Eukaryota</taxon>
        <taxon>Fungi</taxon>
        <taxon>Dikarya</taxon>
        <taxon>Ascomycota</taxon>
        <taxon>Pezizomycotina</taxon>
        <taxon>Sordariomycetes</taxon>
        <taxon>Sordariomycetidae</taxon>
        <taxon>Sordariales</taxon>
        <taxon>Lasiosphaeriaceae</taxon>
        <taxon>Lasiosphaeris</taxon>
    </lineage>
</organism>
<dbReference type="PANTHER" id="PTHR47102">
    <property type="entry name" value="PROTEIN BNI1"/>
    <property type="match status" value="1"/>
</dbReference>
<feature type="domain" description="Formin GTPase-binding" evidence="1">
    <location>
        <begin position="14"/>
        <end position="68"/>
    </location>
</feature>
<dbReference type="GO" id="GO:0031267">
    <property type="term" value="F:small GTPase binding"/>
    <property type="evidence" value="ECO:0007669"/>
    <property type="project" value="InterPro"/>
</dbReference>
<sequence length="80" mass="9590">MSEHQEDGFNLQRPDDNLVIEEMFGALMRKRGWTILPDQAVNQMLSYPPEKKWTLIYQDRLVEWLGQQRSLARQRMEDNP</sequence>
<dbReference type="PANTHER" id="PTHR47102:SF2">
    <property type="entry name" value="PROTEIN BNI1"/>
    <property type="match status" value="1"/>
</dbReference>
<dbReference type="Pfam" id="PF06371">
    <property type="entry name" value="Drf_GBD"/>
    <property type="match status" value="1"/>
</dbReference>
<dbReference type="EMBL" id="JAUKUA010000004">
    <property type="protein sequence ID" value="KAK0716141.1"/>
    <property type="molecule type" value="Genomic_DNA"/>
</dbReference>
<evidence type="ECO:0000259" key="1">
    <source>
        <dbReference type="Pfam" id="PF06371"/>
    </source>
</evidence>
<evidence type="ECO:0000313" key="2">
    <source>
        <dbReference type="EMBL" id="KAK0716141.1"/>
    </source>
</evidence>